<name>A0A106BX76_SHEFR</name>
<evidence type="ECO:0000259" key="13">
    <source>
        <dbReference type="PROSITE" id="PS50885"/>
    </source>
</evidence>
<dbReference type="EMBL" id="LRDC01000071">
    <property type="protein sequence ID" value="KVX00131.1"/>
    <property type="molecule type" value="Genomic_DNA"/>
</dbReference>
<evidence type="ECO:0000256" key="9">
    <source>
        <dbReference type="PROSITE-ProRule" id="PRU00284"/>
    </source>
</evidence>
<dbReference type="PANTHER" id="PTHR32089">
    <property type="entry name" value="METHYL-ACCEPTING CHEMOTAXIS PROTEIN MCPB"/>
    <property type="match status" value="1"/>
</dbReference>
<dbReference type="GO" id="GO:0005886">
    <property type="term" value="C:plasma membrane"/>
    <property type="evidence" value="ECO:0007669"/>
    <property type="project" value="UniProtKB-SubCell"/>
</dbReference>
<dbReference type="AlphaFoldDB" id="A0A106BX76"/>
<dbReference type="SUPFAM" id="SSF103190">
    <property type="entry name" value="Sensory domain-like"/>
    <property type="match status" value="1"/>
</dbReference>
<evidence type="ECO:0000256" key="1">
    <source>
        <dbReference type="ARBA" id="ARBA00004651"/>
    </source>
</evidence>
<evidence type="ECO:0000313" key="14">
    <source>
        <dbReference type="EMBL" id="KVX00131.1"/>
    </source>
</evidence>
<evidence type="ECO:0000259" key="12">
    <source>
        <dbReference type="PROSITE" id="PS50111"/>
    </source>
</evidence>
<dbReference type="Pfam" id="PF00015">
    <property type="entry name" value="MCPsignal"/>
    <property type="match status" value="1"/>
</dbReference>
<evidence type="ECO:0000256" key="11">
    <source>
        <dbReference type="SAM" id="Phobius"/>
    </source>
</evidence>
<organism evidence="14">
    <name type="scientific">Shewanella frigidimarina</name>
    <dbReference type="NCBI Taxonomy" id="56812"/>
    <lineage>
        <taxon>Bacteria</taxon>
        <taxon>Pseudomonadati</taxon>
        <taxon>Pseudomonadota</taxon>
        <taxon>Gammaproteobacteria</taxon>
        <taxon>Alteromonadales</taxon>
        <taxon>Shewanellaceae</taxon>
        <taxon>Shewanella</taxon>
    </lineage>
</organism>
<dbReference type="CDD" id="cd06225">
    <property type="entry name" value="HAMP"/>
    <property type="match status" value="1"/>
</dbReference>
<feature type="domain" description="HAMP" evidence="13">
    <location>
        <begin position="308"/>
        <end position="358"/>
    </location>
</feature>
<dbReference type="PANTHER" id="PTHR32089:SF55">
    <property type="entry name" value="METHYL ACCEPTING SENSORY TRANSDUCER WITH CACHE_2 SMALL MOLECULE BINDING DOMAIN"/>
    <property type="match status" value="1"/>
</dbReference>
<evidence type="ECO:0000256" key="2">
    <source>
        <dbReference type="ARBA" id="ARBA00022475"/>
    </source>
</evidence>
<comment type="similarity">
    <text evidence="8">Belongs to the methyl-accepting chemotaxis (MCP) protein family.</text>
</comment>
<evidence type="ECO:0000256" key="3">
    <source>
        <dbReference type="ARBA" id="ARBA00022500"/>
    </source>
</evidence>
<accession>A0A106BX76</accession>
<feature type="transmembrane region" description="Helical" evidence="11">
    <location>
        <begin position="12"/>
        <end position="31"/>
    </location>
</feature>
<keyword evidence="6 11" id="KW-0472">Membrane</keyword>
<evidence type="ECO:0000256" key="5">
    <source>
        <dbReference type="ARBA" id="ARBA00022989"/>
    </source>
</evidence>
<dbReference type="Pfam" id="PF02743">
    <property type="entry name" value="dCache_1"/>
    <property type="match status" value="1"/>
</dbReference>
<dbReference type="InterPro" id="IPR004089">
    <property type="entry name" value="MCPsignal_dom"/>
</dbReference>
<feature type="coiled-coil region" evidence="10">
    <location>
        <begin position="434"/>
        <end position="461"/>
    </location>
</feature>
<evidence type="ECO:0000256" key="10">
    <source>
        <dbReference type="SAM" id="Coils"/>
    </source>
</evidence>
<reference evidence="14 15" key="1">
    <citation type="submission" date="2016-01" db="EMBL/GenBank/DDBJ databases">
        <title>Draft genome of the antarctic isolate Shewanella frigidimarina Ag06-30.</title>
        <authorList>
            <person name="Parmeciano Di Noto G."/>
            <person name="Vazquez S."/>
            <person name="Mac Cormack W."/>
            <person name="Iriarte A."/>
            <person name="Quiroga C."/>
        </authorList>
    </citation>
    <scope>NUCLEOTIDE SEQUENCE [LARGE SCALE GENOMIC DNA]</scope>
    <source>
        <strain evidence="14 15">Ag06-30</strain>
    </source>
</reference>
<dbReference type="InterPro" id="IPR003660">
    <property type="entry name" value="HAMP_dom"/>
</dbReference>
<comment type="subcellular location">
    <subcellularLocation>
        <location evidence="1">Cell membrane</location>
        <topology evidence="1">Multi-pass membrane protein</topology>
    </subcellularLocation>
</comment>
<keyword evidence="4 11" id="KW-0812">Transmembrane</keyword>
<dbReference type="Gene3D" id="1.10.287.950">
    <property type="entry name" value="Methyl-accepting chemotaxis protein"/>
    <property type="match status" value="1"/>
</dbReference>
<dbReference type="CDD" id="cd18773">
    <property type="entry name" value="PDC1_HK_sensor"/>
    <property type="match status" value="1"/>
</dbReference>
<keyword evidence="7 9" id="KW-0807">Transducer</keyword>
<dbReference type="Pfam" id="PF00672">
    <property type="entry name" value="HAMP"/>
    <property type="match status" value="1"/>
</dbReference>
<keyword evidence="2" id="KW-1003">Cell membrane</keyword>
<proteinExistence type="inferred from homology"/>
<dbReference type="InterPro" id="IPR029151">
    <property type="entry name" value="Sensor-like_sf"/>
</dbReference>
<dbReference type="PROSITE" id="PS50885">
    <property type="entry name" value="HAMP"/>
    <property type="match status" value="1"/>
</dbReference>
<dbReference type="SMART" id="SM00304">
    <property type="entry name" value="HAMP"/>
    <property type="match status" value="1"/>
</dbReference>
<evidence type="ECO:0000256" key="6">
    <source>
        <dbReference type="ARBA" id="ARBA00023136"/>
    </source>
</evidence>
<feature type="domain" description="Methyl-accepting transducer" evidence="12">
    <location>
        <begin position="363"/>
        <end position="599"/>
    </location>
</feature>
<sequence>MNKLLGFRRSLVASLVLLIAVCLLVSNWLSYNRIRTTTVTDVNVESMSIIRYEANKIEAWFQSKANVVDQLASSYVSGTYNDNFENIAKLTKATGQVTDIFIGFDDGRAYSTAVGDAWVDGVANIDKYDPRSRPWYSQGKKSQTLDITDVYPDATTGNDVISIIKTMGDGVALADIELTILSKTVKEVDFPGAITVITDDTGKVLASSTPILNVGTRLRDAGMENIESNMLSQDEGMQDYTFDDVEKIAFTKTIKLVNGKKWHLLIGVDKSIAYASLNEALTNSITSSLIMIVIAIGVLLAILQVLYRPILLLKEVVLDLSKGNGDLTRRLPVESKDDLGEISQGINTFITNLQAKMFEILTSSDNIDASIERLKSEMDANSQILVAHTTETEQIVAAVEEMSATANDVARNGNETAAFTQTTNLQALKSKEVVAQATATVAQLVAEVEKTSNNIVQMDKDTLDITNVLKVIGDIADQTNLLALNAAIEAARAGEQGRGFAVVADEVRALAARTQISTAEIEQTLAKLRKGSTTAMSAIEVTKLTCLKTADATELVATDLDAIGISVNQINDLNTQIATAAEEQSSVTGEITRNMTAISEMANELAMNGETSMKQAATLANANIQLRTIVGQFKLS</sequence>
<dbReference type="CDD" id="cd11386">
    <property type="entry name" value="MCP_signal"/>
    <property type="match status" value="1"/>
</dbReference>
<gene>
    <name evidence="14" type="ORF">AWJ07_09965</name>
</gene>
<dbReference type="Gene3D" id="3.30.450.20">
    <property type="entry name" value="PAS domain"/>
    <property type="match status" value="2"/>
</dbReference>
<evidence type="ECO:0000256" key="4">
    <source>
        <dbReference type="ARBA" id="ARBA00022692"/>
    </source>
</evidence>
<dbReference type="FunFam" id="1.10.287.950:FF:000001">
    <property type="entry name" value="Methyl-accepting chemotaxis sensory transducer"/>
    <property type="match status" value="1"/>
</dbReference>
<evidence type="ECO:0000313" key="15">
    <source>
        <dbReference type="Proteomes" id="UP000055702"/>
    </source>
</evidence>
<protein>
    <submittedName>
        <fullName evidence="14">Chemotaxis protein</fullName>
    </submittedName>
</protein>
<evidence type="ECO:0000256" key="7">
    <source>
        <dbReference type="ARBA" id="ARBA00023224"/>
    </source>
</evidence>
<dbReference type="SUPFAM" id="SSF58104">
    <property type="entry name" value="Methyl-accepting chemotaxis protein (MCP) signaling domain"/>
    <property type="match status" value="1"/>
</dbReference>
<evidence type="ECO:0000256" key="8">
    <source>
        <dbReference type="ARBA" id="ARBA00029447"/>
    </source>
</evidence>
<dbReference type="SMART" id="SM00283">
    <property type="entry name" value="MA"/>
    <property type="match status" value="1"/>
</dbReference>
<dbReference type="GO" id="GO:0007165">
    <property type="term" value="P:signal transduction"/>
    <property type="evidence" value="ECO:0007669"/>
    <property type="project" value="UniProtKB-KW"/>
</dbReference>
<keyword evidence="5 11" id="KW-1133">Transmembrane helix</keyword>
<feature type="transmembrane region" description="Helical" evidence="11">
    <location>
        <begin position="285"/>
        <end position="307"/>
    </location>
</feature>
<keyword evidence="10" id="KW-0175">Coiled coil</keyword>
<comment type="caution">
    <text evidence="14">The sequence shown here is derived from an EMBL/GenBank/DDBJ whole genome shotgun (WGS) entry which is preliminary data.</text>
</comment>
<dbReference type="InterPro" id="IPR033479">
    <property type="entry name" value="dCache_1"/>
</dbReference>
<dbReference type="RefSeq" id="WP_059747828.1">
    <property type="nucleotide sequence ID" value="NZ_LRDC01000071.1"/>
</dbReference>
<dbReference type="GO" id="GO:0006935">
    <property type="term" value="P:chemotaxis"/>
    <property type="evidence" value="ECO:0007669"/>
    <property type="project" value="UniProtKB-KW"/>
</dbReference>
<dbReference type="PROSITE" id="PS50111">
    <property type="entry name" value="CHEMOTAXIS_TRANSDUC_2"/>
    <property type="match status" value="1"/>
</dbReference>
<dbReference type="Proteomes" id="UP000055702">
    <property type="component" value="Unassembled WGS sequence"/>
</dbReference>
<keyword evidence="3" id="KW-0145">Chemotaxis</keyword>